<accession>A0A1I7RU53</accession>
<dbReference type="InterPro" id="IPR002452">
    <property type="entry name" value="Alpha_tubulin"/>
</dbReference>
<feature type="domain" description="Tubulin/FtsZ GTPase" evidence="7">
    <location>
        <begin position="157"/>
        <end position="228"/>
    </location>
</feature>
<dbReference type="Pfam" id="PF01738">
    <property type="entry name" value="DLH"/>
    <property type="match status" value="1"/>
</dbReference>
<dbReference type="GO" id="GO:0005525">
    <property type="term" value="F:GTP binding"/>
    <property type="evidence" value="ECO:0007669"/>
    <property type="project" value="UniProtKB-KW"/>
</dbReference>
<dbReference type="InterPro" id="IPR000217">
    <property type="entry name" value="Tubulin"/>
</dbReference>
<dbReference type="SUPFAM" id="SSF52490">
    <property type="entry name" value="Tubulin nucleotide-binding domain-like"/>
    <property type="match status" value="1"/>
</dbReference>
<dbReference type="Pfam" id="PF00091">
    <property type="entry name" value="Tubulin"/>
    <property type="match status" value="1"/>
</dbReference>
<dbReference type="InterPro" id="IPR050261">
    <property type="entry name" value="FrsA_esterase"/>
</dbReference>
<keyword evidence="4" id="KW-0378">Hydrolase</keyword>
<evidence type="ECO:0000256" key="1">
    <source>
        <dbReference type="ARBA" id="ARBA00009636"/>
    </source>
</evidence>
<dbReference type="InterPro" id="IPR036525">
    <property type="entry name" value="Tubulin/FtsZ_GTPase_sf"/>
</dbReference>
<evidence type="ECO:0000256" key="4">
    <source>
        <dbReference type="ARBA" id="ARBA00022801"/>
    </source>
</evidence>
<dbReference type="GO" id="GO:0005874">
    <property type="term" value="C:microtubule"/>
    <property type="evidence" value="ECO:0007669"/>
    <property type="project" value="UniProtKB-KW"/>
</dbReference>
<sequence length="237" mass="26224">MNRQGKQPFFLETILFSASNGKRPAVLIYPAFWGPSDHEKQVANELASLGYIAFVADVFGKGVRPKTRQDAFKNLGQYFQNREGLLRPRIMAAYNYIKAVPNVDTDKIAAIGYCFGGGCVLDLARNNVKLAAGSHLRSLSSFFSNSNDFFEKLIMREVISIHVGQAGVQIGNACWELYCLEHGIQPDGRMPSESPTAGDDSFSTFFSETGNGRHVPRAVMVDLEPTVIVIIYLTTYI</sequence>
<dbReference type="GO" id="GO:0016787">
    <property type="term" value="F:hydrolase activity"/>
    <property type="evidence" value="ECO:0007669"/>
    <property type="project" value="UniProtKB-KW"/>
</dbReference>
<evidence type="ECO:0000256" key="5">
    <source>
        <dbReference type="ARBA" id="ARBA00023134"/>
    </source>
</evidence>
<keyword evidence="3" id="KW-0547">Nucleotide-binding</keyword>
<evidence type="ECO:0000256" key="3">
    <source>
        <dbReference type="ARBA" id="ARBA00022741"/>
    </source>
</evidence>
<dbReference type="WBParaSite" id="BXY_0426100.1">
    <property type="protein sequence ID" value="BXY_0426100.1"/>
    <property type="gene ID" value="BXY_0426100"/>
</dbReference>
<organism evidence="9 10">
    <name type="scientific">Bursaphelenchus xylophilus</name>
    <name type="common">Pinewood nematode worm</name>
    <name type="synonym">Aphelenchoides xylophilus</name>
    <dbReference type="NCBI Taxonomy" id="6326"/>
    <lineage>
        <taxon>Eukaryota</taxon>
        <taxon>Metazoa</taxon>
        <taxon>Ecdysozoa</taxon>
        <taxon>Nematoda</taxon>
        <taxon>Chromadorea</taxon>
        <taxon>Rhabditida</taxon>
        <taxon>Tylenchina</taxon>
        <taxon>Tylenchomorpha</taxon>
        <taxon>Aphelenchoidea</taxon>
        <taxon>Aphelenchoididae</taxon>
        <taxon>Bursaphelenchus</taxon>
    </lineage>
</organism>
<evidence type="ECO:0000313" key="10">
    <source>
        <dbReference type="WBParaSite" id="BXY_0426100.1"/>
    </source>
</evidence>
<evidence type="ECO:0000256" key="6">
    <source>
        <dbReference type="ARBA" id="ARBA00049117"/>
    </source>
</evidence>
<dbReference type="Gene3D" id="3.40.50.1440">
    <property type="entry name" value="Tubulin/FtsZ, GTPase domain"/>
    <property type="match status" value="1"/>
</dbReference>
<keyword evidence="2" id="KW-0493">Microtubule</keyword>
<evidence type="ECO:0000259" key="7">
    <source>
        <dbReference type="Pfam" id="PF00091"/>
    </source>
</evidence>
<dbReference type="InterPro" id="IPR029058">
    <property type="entry name" value="AB_hydrolase_fold"/>
</dbReference>
<evidence type="ECO:0000259" key="8">
    <source>
        <dbReference type="Pfam" id="PF01738"/>
    </source>
</evidence>
<evidence type="ECO:0000256" key="2">
    <source>
        <dbReference type="ARBA" id="ARBA00022701"/>
    </source>
</evidence>
<dbReference type="Gene3D" id="3.40.50.1820">
    <property type="entry name" value="alpha/beta hydrolase"/>
    <property type="match status" value="1"/>
</dbReference>
<name>A0A1I7RU53_BURXY</name>
<protein>
    <submittedName>
        <fullName evidence="10">DLH domain-containing protein</fullName>
    </submittedName>
</protein>
<keyword evidence="5" id="KW-0342">GTP-binding</keyword>
<dbReference type="PANTHER" id="PTHR22946">
    <property type="entry name" value="DIENELACTONE HYDROLASE DOMAIN-CONTAINING PROTEIN-RELATED"/>
    <property type="match status" value="1"/>
</dbReference>
<dbReference type="AlphaFoldDB" id="A0A1I7RU53"/>
<dbReference type="SUPFAM" id="SSF53474">
    <property type="entry name" value="alpha/beta-Hydrolases"/>
    <property type="match status" value="1"/>
</dbReference>
<dbReference type="InterPro" id="IPR003008">
    <property type="entry name" value="Tubulin_FtsZ_GTPase"/>
</dbReference>
<dbReference type="Proteomes" id="UP000095284">
    <property type="component" value="Unplaced"/>
</dbReference>
<comment type="similarity">
    <text evidence="1">Belongs to the tubulin family.</text>
</comment>
<dbReference type="PRINTS" id="PR01162">
    <property type="entry name" value="ALPHATUBULIN"/>
</dbReference>
<dbReference type="PANTHER" id="PTHR22946:SF0">
    <property type="entry name" value="DIENELACTONE HYDROLASE DOMAIN-CONTAINING PROTEIN"/>
    <property type="match status" value="1"/>
</dbReference>
<dbReference type="GO" id="GO:0007017">
    <property type="term" value="P:microtubule-based process"/>
    <property type="evidence" value="ECO:0007669"/>
    <property type="project" value="InterPro"/>
</dbReference>
<evidence type="ECO:0000313" key="9">
    <source>
        <dbReference type="Proteomes" id="UP000095284"/>
    </source>
</evidence>
<reference evidence="10" key="1">
    <citation type="submission" date="2016-11" db="UniProtKB">
        <authorList>
            <consortium name="WormBaseParasite"/>
        </authorList>
    </citation>
    <scope>IDENTIFICATION</scope>
</reference>
<proteinExistence type="inferred from homology"/>
<feature type="domain" description="Dienelactone hydrolase" evidence="8">
    <location>
        <begin position="12"/>
        <end position="135"/>
    </location>
</feature>
<dbReference type="PRINTS" id="PR01161">
    <property type="entry name" value="TUBULIN"/>
</dbReference>
<dbReference type="GO" id="GO:0005200">
    <property type="term" value="F:structural constituent of cytoskeleton"/>
    <property type="evidence" value="ECO:0007669"/>
    <property type="project" value="InterPro"/>
</dbReference>
<comment type="catalytic activity">
    <reaction evidence="6">
        <text>GTP + H2O = GDP + phosphate + H(+)</text>
        <dbReference type="Rhea" id="RHEA:19669"/>
        <dbReference type="ChEBI" id="CHEBI:15377"/>
        <dbReference type="ChEBI" id="CHEBI:15378"/>
        <dbReference type="ChEBI" id="CHEBI:37565"/>
        <dbReference type="ChEBI" id="CHEBI:43474"/>
        <dbReference type="ChEBI" id="CHEBI:58189"/>
    </reaction>
    <physiologicalReaction direction="left-to-right" evidence="6">
        <dbReference type="Rhea" id="RHEA:19670"/>
    </physiologicalReaction>
</comment>
<dbReference type="InterPro" id="IPR002925">
    <property type="entry name" value="Dienelactn_hydro"/>
</dbReference>